<sequence length="498" mass="57483">MDVTSVLLYVIIAVVSLALYFVKRNLNYWKNQGIPHEEPHLIMGNFRGLRTKYQVGEIIANYYHKFKGTGPFAGIHIVQRPGVVLLDKALIKNVLIKDFNNFVNRGMYYNEVNDPLTGNLFFMDGQLWRILRNKLSPTFTSGKMKYMYPTVLAEAEKFLQVLKEKVNEDPIVDVRDMLGRFTTDVISSCAFGIEVNSLRNPKSEFPRLGRKLVEQPRHNALIMAFIDGFPNLSRKLGMRIVPEDVHQFFMKTITDTITYREKHKIERNDFLKLLLDIKNNENEKLSSLSIEEMCAQVFVFFLGGFETSSSTMSYALFELAVNTHLQERLREEVNEAYENHKGFNYDNLKNMTYLDQVLSETLRKYPIVAQLNRQAAEDYVVPGHPQYVIKKGMPVLIPVLGIQHDPEFYPNPEEFDPERFAPEVAKQRDPMEYLPFGDGPRNCIGERFGKMQSRLGLASLIRNFRFSTCSKTEIPIELDPKAATYSPKNTIYLRVEAI</sequence>
<dbReference type="SUPFAM" id="SSF48264">
    <property type="entry name" value="Cytochrome P450"/>
    <property type="match status" value="1"/>
</dbReference>
<comment type="similarity">
    <text evidence="4 14">Belongs to the cytochrome P450 family.</text>
</comment>
<proteinExistence type="evidence at transcript level"/>
<evidence type="ECO:0000256" key="3">
    <source>
        <dbReference type="ARBA" id="ARBA00004406"/>
    </source>
</evidence>
<evidence type="ECO:0000256" key="7">
    <source>
        <dbReference type="ARBA" id="ARBA00022824"/>
    </source>
</evidence>
<dbReference type="InterPro" id="IPR050476">
    <property type="entry name" value="Insect_CytP450_Detox"/>
</dbReference>
<evidence type="ECO:0000256" key="12">
    <source>
        <dbReference type="ARBA" id="ARBA00023136"/>
    </source>
</evidence>
<keyword evidence="15" id="KW-0812">Transmembrane</keyword>
<feature type="binding site" description="axial binding residue" evidence="13">
    <location>
        <position position="443"/>
    </location>
    <ligand>
        <name>heme</name>
        <dbReference type="ChEBI" id="CHEBI:30413"/>
    </ligand>
    <ligandPart>
        <name>Fe</name>
        <dbReference type="ChEBI" id="CHEBI:18248"/>
    </ligandPart>
</feature>
<reference evidence="16" key="1">
    <citation type="journal article" date="2015" name="BMC Genomics">
        <title>Chemosensory genes identified in the antennal transcriptome of the blowfly Calliphora stygia.</title>
        <authorList>
            <person name="Leitch O.J."/>
            <person name="Papanicolaou A."/>
            <person name="Lennard C."/>
            <person name="Kirkbride K.P."/>
            <person name="Anderson A."/>
        </authorList>
    </citation>
    <scope>NUCLEOTIDE SEQUENCE</scope>
</reference>
<dbReference type="FunFam" id="1.10.630.10:FF:000042">
    <property type="entry name" value="Cytochrome P450"/>
    <property type="match status" value="1"/>
</dbReference>
<dbReference type="PRINTS" id="PR00385">
    <property type="entry name" value="P450"/>
</dbReference>
<dbReference type="InterPro" id="IPR001128">
    <property type="entry name" value="Cyt_P450"/>
</dbReference>
<dbReference type="Gene3D" id="1.10.630.10">
    <property type="entry name" value="Cytochrome P450"/>
    <property type="match status" value="1"/>
</dbReference>
<feature type="transmembrane region" description="Helical" evidence="15">
    <location>
        <begin position="6"/>
        <end position="22"/>
    </location>
</feature>
<comment type="subcellular location">
    <subcellularLocation>
        <location evidence="3">Endoplasmic reticulum membrane</location>
        <topology evidence="3">Peripheral membrane protein</topology>
    </subcellularLocation>
    <subcellularLocation>
        <location evidence="2">Microsome membrane</location>
        <topology evidence="2">Peripheral membrane protein</topology>
    </subcellularLocation>
</comment>
<dbReference type="GO" id="GO:0020037">
    <property type="term" value="F:heme binding"/>
    <property type="evidence" value="ECO:0007669"/>
    <property type="project" value="InterPro"/>
</dbReference>
<comment type="cofactor">
    <cofactor evidence="1 13">
        <name>heme</name>
        <dbReference type="ChEBI" id="CHEBI:30413"/>
    </cofactor>
</comment>
<dbReference type="EMBL" id="KJ702240">
    <property type="protein sequence ID" value="AID61394.1"/>
    <property type="molecule type" value="mRNA"/>
</dbReference>
<evidence type="ECO:0000256" key="8">
    <source>
        <dbReference type="ARBA" id="ARBA00022848"/>
    </source>
</evidence>
<dbReference type="PANTHER" id="PTHR24292">
    <property type="entry name" value="CYTOCHROME P450"/>
    <property type="match status" value="1"/>
</dbReference>
<evidence type="ECO:0000313" key="16">
    <source>
        <dbReference type="EMBL" id="AID61394.1"/>
    </source>
</evidence>
<keyword evidence="5 13" id="KW-0349">Heme</keyword>
<dbReference type="CDD" id="cd11056">
    <property type="entry name" value="CYP6-like"/>
    <property type="match status" value="1"/>
</dbReference>
<dbReference type="PANTHER" id="PTHR24292:SF100">
    <property type="entry name" value="CYTOCHROME P450 6A16, ISOFORM B-RELATED"/>
    <property type="match status" value="1"/>
</dbReference>
<evidence type="ECO:0000256" key="2">
    <source>
        <dbReference type="ARBA" id="ARBA00004174"/>
    </source>
</evidence>
<organism evidence="16">
    <name type="scientific">Calliphora stygia</name>
    <name type="common">Common brown blowfly</name>
    <dbReference type="NCBI Taxonomy" id="145453"/>
    <lineage>
        <taxon>Eukaryota</taxon>
        <taxon>Metazoa</taxon>
        <taxon>Ecdysozoa</taxon>
        <taxon>Arthropoda</taxon>
        <taxon>Hexapoda</taxon>
        <taxon>Insecta</taxon>
        <taxon>Pterygota</taxon>
        <taxon>Neoptera</taxon>
        <taxon>Endopterygota</taxon>
        <taxon>Diptera</taxon>
        <taxon>Brachycera</taxon>
        <taxon>Muscomorpha</taxon>
        <taxon>Oestroidea</taxon>
        <taxon>Calliphoridae</taxon>
        <taxon>Calliphorinae</taxon>
        <taxon>Calliphora</taxon>
    </lineage>
</organism>
<keyword evidence="11 14" id="KW-0503">Monooxygenase</keyword>
<dbReference type="AlphaFoldDB" id="A0A068F6Z6"/>
<evidence type="ECO:0000256" key="13">
    <source>
        <dbReference type="PIRSR" id="PIRSR602401-1"/>
    </source>
</evidence>
<dbReference type="PROSITE" id="PS00086">
    <property type="entry name" value="CYTOCHROME_P450"/>
    <property type="match status" value="1"/>
</dbReference>
<evidence type="ECO:0000256" key="4">
    <source>
        <dbReference type="ARBA" id="ARBA00010617"/>
    </source>
</evidence>
<gene>
    <name evidence="16" type="primary">Cyp27</name>
</gene>
<keyword evidence="10 13" id="KW-0408">Iron</keyword>
<keyword evidence="15" id="KW-1133">Transmembrane helix</keyword>
<evidence type="ECO:0000256" key="14">
    <source>
        <dbReference type="RuleBase" id="RU000461"/>
    </source>
</evidence>
<keyword evidence="8" id="KW-0492">Microsome</keyword>
<keyword evidence="9 14" id="KW-0560">Oxidoreductase</keyword>
<dbReference type="Pfam" id="PF00067">
    <property type="entry name" value="p450"/>
    <property type="match status" value="1"/>
</dbReference>
<dbReference type="InterPro" id="IPR036396">
    <property type="entry name" value="Cyt_P450_sf"/>
</dbReference>
<evidence type="ECO:0000256" key="5">
    <source>
        <dbReference type="ARBA" id="ARBA00022617"/>
    </source>
</evidence>
<protein>
    <submittedName>
        <fullName evidence="16">Cytochrome P450</fullName>
    </submittedName>
</protein>
<evidence type="ECO:0000256" key="15">
    <source>
        <dbReference type="SAM" id="Phobius"/>
    </source>
</evidence>
<dbReference type="GO" id="GO:0005789">
    <property type="term" value="C:endoplasmic reticulum membrane"/>
    <property type="evidence" value="ECO:0007669"/>
    <property type="project" value="UniProtKB-SubCell"/>
</dbReference>
<accession>A0A068F6Z6</accession>
<dbReference type="InterPro" id="IPR002401">
    <property type="entry name" value="Cyt_P450_E_grp-I"/>
</dbReference>
<keyword evidence="6 13" id="KW-0479">Metal-binding</keyword>
<keyword evidence="7" id="KW-0256">Endoplasmic reticulum</keyword>
<evidence type="ECO:0000256" key="11">
    <source>
        <dbReference type="ARBA" id="ARBA00023033"/>
    </source>
</evidence>
<dbReference type="GO" id="GO:0016705">
    <property type="term" value="F:oxidoreductase activity, acting on paired donors, with incorporation or reduction of molecular oxygen"/>
    <property type="evidence" value="ECO:0007669"/>
    <property type="project" value="InterPro"/>
</dbReference>
<dbReference type="InterPro" id="IPR017972">
    <property type="entry name" value="Cyt_P450_CS"/>
</dbReference>
<dbReference type="PRINTS" id="PR00463">
    <property type="entry name" value="EP450I"/>
</dbReference>
<evidence type="ECO:0000256" key="6">
    <source>
        <dbReference type="ARBA" id="ARBA00022723"/>
    </source>
</evidence>
<evidence type="ECO:0000256" key="9">
    <source>
        <dbReference type="ARBA" id="ARBA00023002"/>
    </source>
</evidence>
<dbReference type="GO" id="GO:0005506">
    <property type="term" value="F:iron ion binding"/>
    <property type="evidence" value="ECO:0007669"/>
    <property type="project" value="InterPro"/>
</dbReference>
<name>A0A068F6Z6_CALSG</name>
<evidence type="ECO:0000256" key="10">
    <source>
        <dbReference type="ARBA" id="ARBA00023004"/>
    </source>
</evidence>
<dbReference type="GO" id="GO:0004497">
    <property type="term" value="F:monooxygenase activity"/>
    <property type="evidence" value="ECO:0007669"/>
    <property type="project" value="UniProtKB-KW"/>
</dbReference>
<keyword evidence="12 15" id="KW-0472">Membrane</keyword>
<evidence type="ECO:0000256" key="1">
    <source>
        <dbReference type="ARBA" id="ARBA00001971"/>
    </source>
</evidence>